<accession>A0AB34JXZ6</accession>
<organism evidence="2 3">
    <name type="scientific">Prymnesium parvum</name>
    <name type="common">Toxic golden alga</name>
    <dbReference type="NCBI Taxonomy" id="97485"/>
    <lineage>
        <taxon>Eukaryota</taxon>
        <taxon>Haptista</taxon>
        <taxon>Haptophyta</taxon>
        <taxon>Prymnesiophyceae</taxon>
        <taxon>Prymnesiales</taxon>
        <taxon>Prymnesiaceae</taxon>
        <taxon>Prymnesium</taxon>
    </lineage>
</organism>
<feature type="compositionally biased region" description="Polar residues" evidence="1">
    <location>
        <begin position="58"/>
        <end position="69"/>
    </location>
</feature>
<proteinExistence type="predicted"/>
<feature type="compositionally biased region" description="Acidic residues" evidence="1">
    <location>
        <begin position="1"/>
        <end position="18"/>
    </location>
</feature>
<feature type="region of interest" description="Disordered" evidence="1">
    <location>
        <begin position="1"/>
        <end position="93"/>
    </location>
</feature>
<gene>
    <name evidence="2" type="ORF">AB1Y20_020390</name>
</gene>
<feature type="compositionally biased region" description="Low complexity" evidence="1">
    <location>
        <begin position="38"/>
        <end position="49"/>
    </location>
</feature>
<name>A0AB34JXZ6_PRYPA</name>
<protein>
    <submittedName>
        <fullName evidence="2">Uncharacterized protein</fullName>
    </submittedName>
</protein>
<evidence type="ECO:0000313" key="3">
    <source>
        <dbReference type="Proteomes" id="UP001515480"/>
    </source>
</evidence>
<evidence type="ECO:0000313" key="2">
    <source>
        <dbReference type="EMBL" id="KAL1525535.1"/>
    </source>
</evidence>
<dbReference type="AlphaFoldDB" id="A0AB34JXZ6"/>
<evidence type="ECO:0000256" key="1">
    <source>
        <dbReference type="SAM" id="MobiDB-lite"/>
    </source>
</evidence>
<comment type="caution">
    <text evidence="2">The sequence shown here is derived from an EMBL/GenBank/DDBJ whole genome shotgun (WGS) entry which is preliminary data.</text>
</comment>
<reference evidence="2 3" key="1">
    <citation type="journal article" date="2024" name="Science">
        <title>Giant polyketide synthase enzymes in the biosynthesis of giant marine polyether toxins.</title>
        <authorList>
            <person name="Fallon T.R."/>
            <person name="Shende V.V."/>
            <person name="Wierzbicki I.H."/>
            <person name="Pendleton A.L."/>
            <person name="Watervoot N.F."/>
            <person name="Auber R.P."/>
            <person name="Gonzalez D.J."/>
            <person name="Wisecaver J.H."/>
            <person name="Moore B.S."/>
        </authorList>
    </citation>
    <scope>NUCLEOTIDE SEQUENCE [LARGE SCALE GENOMIC DNA]</scope>
    <source>
        <strain evidence="2 3">12B1</strain>
    </source>
</reference>
<dbReference type="Proteomes" id="UP001515480">
    <property type="component" value="Unassembled WGS sequence"/>
</dbReference>
<sequence>MALSAEEVEATMECDNDDAASGASAGKRPAEAPPMGEPAPARVRPPVVRLCRKRQHWGVQQRTHSQHTPHTILPRRMRRPSPYLDGRRIPPRE</sequence>
<keyword evidence="3" id="KW-1185">Reference proteome</keyword>
<dbReference type="EMBL" id="JBGBPQ010000004">
    <property type="protein sequence ID" value="KAL1525535.1"/>
    <property type="molecule type" value="Genomic_DNA"/>
</dbReference>